<evidence type="ECO:0000313" key="1">
    <source>
        <dbReference type="EMBL" id="EQD49557.1"/>
    </source>
</evidence>
<protein>
    <submittedName>
        <fullName evidence="1">Uncharacterized protein</fullName>
    </submittedName>
</protein>
<accession>T0ZY75</accession>
<organism evidence="1">
    <name type="scientific">mine drainage metagenome</name>
    <dbReference type="NCBI Taxonomy" id="410659"/>
    <lineage>
        <taxon>unclassified sequences</taxon>
        <taxon>metagenomes</taxon>
        <taxon>ecological metagenomes</taxon>
    </lineage>
</organism>
<dbReference type="AlphaFoldDB" id="T0ZY75"/>
<reference evidence="1" key="2">
    <citation type="journal article" date="2014" name="ISME J.">
        <title>Microbial stratification in low pH oxic and suboxic macroscopic growths along an acid mine drainage.</title>
        <authorList>
            <person name="Mendez-Garcia C."/>
            <person name="Mesa V."/>
            <person name="Sprenger R.R."/>
            <person name="Richter M."/>
            <person name="Diez M.S."/>
            <person name="Solano J."/>
            <person name="Bargiela R."/>
            <person name="Golyshina O.V."/>
            <person name="Manteca A."/>
            <person name="Ramos J.L."/>
            <person name="Gallego J.R."/>
            <person name="Llorente I."/>
            <person name="Martins Dos Santos V.A."/>
            <person name="Jensen O.N."/>
            <person name="Pelaez A.I."/>
            <person name="Sanchez J."/>
            <person name="Ferrer M."/>
        </authorList>
    </citation>
    <scope>NUCLEOTIDE SEQUENCE</scope>
</reference>
<feature type="non-terminal residue" evidence="1">
    <location>
        <position position="1"/>
    </location>
</feature>
<sequence>FRGLSGLSRERFIKKFKKVPDGLVFVPGQTRGHDADVTLVDWVEVESFYKPPTERNKILALANKFGTWLDRDRKLMLDRIVIVCSVLNSHQGSIMKGIAKFIRDHGIKNPDILSAIVLAECDVRLPFNWQGFTENNWLQLRENLPGLDDPEPADAA</sequence>
<reference evidence="1" key="1">
    <citation type="submission" date="2013-08" db="EMBL/GenBank/DDBJ databases">
        <authorList>
            <person name="Mendez C."/>
            <person name="Richter M."/>
            <person name="Ferrer M."/>
            <person name="Sanchez J."/>
        </authorList>
    </citation>
    <scope>NUCLEOTIDE SEQUENCE</scope>
</reference>
<gene>
    <name evidence="1" type="ORF">B2A_07637</name>
</gene>
<comment type="caution">
    <text evidence="1">The sequence shown here is derived from an EMBL/GenBank/DDBJ whole genome shotgun (WGS) entry which is preliminary data.</text>
</comment>
<dbReference type="EMBL" id="AUZZ01005480">
    <property type="protein sequence ID" value="EQD49557.1"/>
    <property type="molecule type" value="Genomic_DNA"/>
</dbReference>
<proteinExistence type="predicted"/>
<name>T0ZY75_9ZZZZ</name>